<organism evidence="2 3">
    <name type="scientific">Saltatorellus ferox</name>
    <dbReference type="NCBI Taxonomy" id="2528018"/>
    <lineage>
        <taxon>Bacteria</taxon>
        <taxon>Pseudomonadati</taxon>
        <taxon>Planctomycetota</taxon>
        <taxon>Planctomycetia</taxon>
        <taxon>Planctomycetia incertae sedis</taxon>
        <taxon>Saltatorellus</taxon>
    </lineage>
</organism>
<evidence type="ECO:0000313" key="2">
    <source>
        <dbReference type="EMBL" id="QDV08896.1"/>
    </source>
</evidence>
<evidence type="ECO:0008006" key="4">
    <source>
        <dbReference type="Google" id="ProtNLM"/>
    </source>
</evidence>
<dbReference type="EMBL" id="CP036434">
    <property type="protein sequence ID" value="QDV08896.1"/>
    <property type="molecule type" value="Genomic_DNA"/>
</dbReference>
<reference evidence="2 3" key="1">
    <citation type="submission" date="2019-02" db="EMBL/GenBank/DDBJ databases">
        <title>Deep-cultivation of Planctomycetes and their phenomic and genomic characterization uncovers novel biology.</title>
        <authorList>
            <person name="Wiegand S."/>
            <person name="Jogler M."/>
            <person name="Boedeker C."/>
            <person name="Pinto D."/>
            <person name="Vollmers J."/>
            <person name="Rivas-Marin E."/>
            <person name="Kohn T."/>
            <person name="Peeters S.H."/>
            <person name="Heuer A."/>
            <person name="Rast P."/>
            <person name="Oberbeckmann S."/>
            <person name="Bunk B."/>
            <person name="Jeske O."/>
            <person name="Meyerdierks A."/>
            <person name="Storesund J.E."/>
            <person name="Kallscheuer N."/>
            <person name="Luecker S."/>
            <person name="Lage O.M."/>
            <person name="Pohl T."/>
            <person name="Merkel B.J."/>
            <person name="Hornburger P."/>
            <person name="Mueller R.-W."/>
            <person name="Bruemmer F."/>
            <person name="Labrenz M."/>
            <person name="Spormann A.M."/>
            <person name="Op den Camp H."/>
            <person name="Overmann J."/>
            <person name="Amann R."/>
            <person name="Jetten M.S.M."/>
            <person name="Mascher T."/>
            <person name="Medema M.H."/>
            <person name="Devos D.P."/>
            <person name="Kaster A.-K."/>
            <person name="Ovreas L."/>
            <person name="Rohde M."/>
            <person name="Galperin M.Y."/>
            <person name="Jogler C."/>
        </authorList>
    </citation>
    <scope>NUCLEOTIDE SEQUENCE [LARGE SCALE GENOMIC DNA]</scope>
    <source>
        <strain evidence="2 3">Poly30</strain>
    </source>
</reference>
<feature type="region of interest" description="Disordered" evidence="1">
    <location>
        <begin position="187"/>
        <end position="224"/>
    </location>
</feature>
<gene>
    <name evidence="2" type="ORF">Poly30_44510</name>
</gene>
<dbReference type="Proteomes" id="UP000320390">
    <property type="component" value="Chromosome"/>
</dbReference>
<feature type="compositionally biased region" description="Basic and acidic residues" evidence="1">
    <location>
        <begin position="128"/>
        <end position="140"/>
    </location>
</feature>
<dbReference type="InterPro" id="IPR008969">
    <property type="entry name" value="CarboxyPept-like_regulatory"/>
</dbReference>
<feature type="compositionally biased region" description="Basic and acidic residues" evidence="1">
    <location>
        <begin position="78"/>
        <end position="99"/>
    </location>
</feature>
<keyword evidence="3" id="KW-1185">Reference proteome</keyword>
<feature type="compositionally biased region" description="Acidic residues" evidence="1">
    <location>
        <begin position="118"/>
        <end position="127"/>
    </location>
</feature>
<feature type="region of interest" description="Disordered" evidence="1">
    <location>
        <begin position="758"/>
        <end position="803"/>
    </location>
</feature>
<evidence type="ECO:0000256" key="1">
    <source>
        <dbReference type="SAM" id="MobiDB-lite"/>
    </source>
</evidence>
<feature type="region of interest" description="Disordered" evidence="1">
    <location>
        <begin position="28"/>
        <end position="168"/>
    </location>
</feature>
<proteinExistence type="predicted"/>
<sequence length="803" mass="84090">MRIVTILILIALAAGAYIVRFAGSDSKKVAPEPAMSVAEAASEGGRRPEENARSAESGVPGSTAPSAAEDLPTAFPAELKRRSRDLGRDLGLEPSREPGGEPGGETGRAVSDGSSEPEVAEVADVEAELPKIEPSRRPVREIVMPSRSPADEPAVTESDLTAAEEADAAEPAVSSVVAVDLEKAVEPATLEAPAPDLEDPAGVLTAGTETSQGDASEGDAGPLLNTMSGLRGSVLDSSGRAVPRVKIDVLDTSTGEVLRALDAGVDGIFVAQDIAPGRYALAVRKSSVPLGISAPLGVEVCRTGDEPAGYGSVCVDVTNMGEPATAEIVLPLSSGIQGTVLGRSGQAAADVLVRAVSRVPGFEGQREIASTDGEGFFFIGLVPGPYELQVLLPGEGQPEDLTRTMEIVAKPGSALFLETVDFSKKAKDQRSSSVIPAAAPTEKVASVTDVIVLPALPTPRLGGEPPMLAEDATRSSVPVEPVFRRDEIHLGGHPKDDQPQPSDPEVVVPEEVVPEAGPEAGPEVGSARGTVELRGRIISKWGESLPAMGVLAETPDGKVVEMTQTDDSGNYVLTSVPVGSVIVRVARDLEINRAGPGGTTLLKRPEPLEILTFEGQKRVTLEDVVVDVRRVYRLSGKIKIAEEAFQEFKKTIRPVDRGRDFLTEEQFRRAYYRGLRLVQNNRGAAAGGTRPTTVRGQMIPIAPDGTFVWTCTLPADDIVLVLESRSGREGGGYRGPIGIPITPAGVRPATIEITYPALPDDAPKEADLPDASDLEDAEVREVDFSSPAAASVPAEDAPIAPIR</sequence>
<protein>
    <recommendedName>
        <fullName evidence="4">Cna protein B-type domain protein</fullName>
    </recommendedName>
</protein>
<dbReference type="RefSeq" id="WP_145202332.1">
    <property type="nucleotide sequence ID" value="NZ_CP036434.1"/>
</dbReference>
<evidence type="ECO:0000313" key="3">
    <source>
        <dbReference type="Proteomes" id="UP000320390"/>
    </source>
</evidence>
<dbReference type="AlphaFoldDB" id="A0A518EXS7"/>
<accession>A0A518EXS7</accession>
<name>A0A518EXS7_9BACT</name>
<dbReference type="SUPFAM" id="SSF49464">
    <property type="entry name" value="Carboxypeptidase regulatory domain-like"/>
    <property type="match status" value="1"/>
</dbReference>
<feature type="compositionally biased region" description="Basic and acidic residues" evidence="1">
    <location>
        <begin position="44"/>
        <end position="53"/>
    </location>
</feature>